<dbReference type="GeneID" id="81421400"/>
<dbReference type="GO" id="GO:0003677">
    <property type="term" value="F:DNA binding"/>
    <property type="evidence" value="ECO:0007669"/>
    <property type="project" value="UniProtKB-KW"/>
</dbReference>
<evidence type="ECO:0000256" key="6">
    <source>
        <dbReference type="ARBA" id="ARBA00023242"/>
    </source>
</evidence>
<dbReference type="PANTHER" id="PTHR36206">
    <property type="entry name" value="ASPERCRYPTIN BIOSYNTHESIS CLUSTER-SPECIFIC TRANSCRIPTION REGULATOR ATNN-RELATED"/>
    <property type="match status" value="1"/>
</dbReference>
<protein>
    <recommendedName>
        <fullName evidence="8">Zn(2)-C6 fungal-type domain-containing protein</fullName>
    </recommendedName>
</protein>
<evidence type="ECO:0000313" key="9">
    <source>
        <dbReference type="EMBL" id="KAJ5174222.1"/>
    </source>
</evidence>
<dbReference type="CDD" id="cd00067">
    <property type="entry name" value="GAL4"/>
    <property type="match status" value="1"/>
</dbReference>
<name>A0A9W9IDA5_9EURO</name>
<gene>
    <name evidence="9" type="ORF">N7482_000099</name>
</gene>
<keyword evidence="6" id="KW-0539">Nucleus</keyword>
<dbReference type="PANTHER" id="PTHR36206:SF12">
    <property type="entry name" value="ASPERCRYPTIN BIOSYNTHESIS CLUSTER-SPECIFIC TRANSCRIPTION REGULATOR ATNN-RELATED"/>
    <property type="match status" value="1"/>
</dbReference>
<dbReference type="InterPro" id="IPR036864">
    <property type="entry name" value="Zn2-C6_fun-type_DNA-bd_sf"/>
</dbReference>
<dbReference type="GO" id="GO:0008270">
    <property type="term" value="F:zinc ion binding"/>
    <property type="evidence" value="ECO:0007669"/>
    <property type="project" value="InterPro"/>
</dbReference>
<sequence>MTQSMSSEQQEKERRKRASRPKVRTGCVTCKTRHKKCDEGRPSCSMCTSSGRKCQYIETPDRRTRAARMGDKVVRVSRNSLPSGETGPAGNFLDGQLGPTAHLVYTGQVDLTPDERWYLDFFRKSTSLQCAGYFYDEFWQRLVHQVSEVQPAVCHAVIGMGSLNYRFVQLRKGESQGPLDRSFSLQQCNKAIACLRQNLMDNRLGRLRVEIALITCIVLVSIILFQEDAESAGRHLRSGYKLLGEYLRDDAHRSSTSRAVAQAFAGIHLVWSTFTNPDSFTENEDRTFPFFVPKALPETVDNIEKAGNFLVILARMVLRRHPRGFSVGPASSDLGGEPYAVLSKLRVWRSQIKGSLILHNDRLSQRDLDTLTLLEIWSEILYIILFVENGPLPRETRYDEYLPRFQKAVELAKKLLASDSSQNPLPAFSVNMGVIPPLFFCVFKCRDWLVRQEALLLLRQWQRQEGIWSTCATALVLKRVIEIETDGLTPEDLIPEESRIDSINVEITPDDPSLCLRYRRSHGQEVTAWASEWLPYESAKNGDIGMW</sequence>
<keyword evidence="5" id="KW-0804">Transcription</keyword>
<dbReference type="Gene3D" id="4.10.240.10">
    <property type="entry name" value="Zn(2)-C6 fungal-type DNA-binding domain"/>
    <property type="match status" value="1"/>
</dbReference>
<dbReference type="OrthoDB" id="2593732at2759"/>
<evidence type="ECO:0000256" key="1">
    <source>
        <dbReference type="ARBA" id="ARBA00022723"/>
    </source>
</evidence>
<keyword evidence="4" id="KW-0238">DNA-binding</keyword>
<accession>A0A9W9IDA5</accession>
<dbReference type="SUPFAM" id="SSF57701">
    <property type="entry name" value="Zn2/Cys6 DNA-binding domain"/>
    <property type="match status" value="1"/>
</dbReference>
<evidence type="ECO:0000256" key="2">
    <source>
        <dbReference type="ARBA" id="ARBA00022833"/>
    </source>
</evidence>
<proteinExistence type="predicted"/>
<keyword evidence="1" id="KW-0479">Metal-binding</keyword>
<evidence type="ECO:0000256" key="7">
    <source>
        <dbReference type="SAM" id="MobiDB-lite"/>
    </source>
</evidence>
<evidence type="ECO:0000313" key="10">
    <source>
        <dbReference type="Proteomes" id="UP001149163"/>
    </source>
</evidence>
<feature type="domain" description="Zn(2)-C6 fungal-type" evidence="8">
    <location>
        <begin position="26"/>
        <end position="56"/>
    </location>
</feature>
<dbReference type="InterPro" id="IPR001138">
    <property type="entry name" value="Zn2Cys6_DnaBD"/>
</dbReference>
<reference evidence="9" key="1">
    <citation type="submission" date="2022-11" db="EMBL/GenBank/DDBJ databases">
        <authorList>
            <person name="Petersen C."/>
        </authorList>
    </citation>
    <scope>NUCLEOTIDE SEQUENCE</scope>
    <source>
        <strain evidence="9">IBT 26290</strain>
    </source>
</reference>
<dbReference type="PROSITE" id="PS00463">
    <property type="entry name" value="ZN2_CY6_FUNGAL_1"/>
    <property type="match status" value="1"/>
</dbReference>
<comment type="caution">
    <text evidence="9">The sequence shown here is derived from an EMBL/GenBank/DDBJ whole genome shotgun (WGS) entry which is preliminary data.</text>
</comment>
<dbReference type="InterPro" id="IPR052360">
    <property type="entry name" value="Transcr_Regulatory_Proteins"/>
</dbReference>
<dbReference type="AlphaFoldDB" id="A0A9W9IDA5"/>
<dbReference type="SMART" id="SM00066">
    <property type="entry name" value="GAL4"/>
    <property type="match status" value="1"/>
</dbReference>
<dbReference type="PROSITE" id="PS50048">
    <property type="entry name" value="ZN2_CY6_FUNGAL_2"/>
    <property type="match status" value="1"/>
</dbReference>
<dbReference type="Proteomes" id="UP001149163">
    <property type="component" value="Unassembled WGS sequence"/>
</dbReference>
<dbReference type="Pfam" id="PF00172">
    <property type="entry name" value="Zn_clus"/>
    <property type="match status" value="1"/>
</dbReference>
<organism evidence="9 10">
    <name type="scientific">Penicillium canariense</name>
    <dbReference type="NCBI Taxonomy" id="189055"/>
    <lineage>
        <taxon>Eukaryota</taxon>
        <taxon>Fungi</taxon>
        <taxon>Dikarya</taxon>
        <taxon>Ascomycota</taxon>
        <taxon>Pezizomycotina</taxon>
        <taxon>Eurotiomycetes</taxon>
        <taxon>Eurotiomycetidae</taxon>
        <taxon>Eurotiales</taxon>
        <taxon>Aspergillaceae</taxon>
        <taxon>Penicillium</taxon>
    </lineage>
</organism>
<evidence type="ECO:0000256" key="5">
    <source>
        <dbReference type="ARBA" id="ARBA00023163"/>
    </source>
</evidence>
<evidence type="ECO:0000256" key="3">
    <source>
        <dbReference type="ARBA" id="ARBA00023015"/>
    </source>
</evidence>
<reference evidence="9" key="2">
    <citation type="journal article" date="2023" name="IMA Fungus">
        <title>Comparative genomic study of the Penicillium genus elucidates a diverse pangenome and 15 lateral gene transfer events.</title>
        <authorList>
            <person name="Petersen C."/>
            <person name="Sorensen T."/>
            <person name="Nielsen M.R."/>
            <person name="Sondergaard T.E."/>
            <person name="Sorensen J.L."/>
            <person name="Fitzpatrick D.A."/>
            <person name="Frisvad J.C."/>
            <person name="Nielsen K.L."/>
        </authorList>
    </citation>
    <scope>NUCLEOTIDE SEQUENCE</scope>
    <source>
        <strain evidence="9">IBT 26290</strain>
    </source>
</reference>
<feature type="compositionally biased region" description="Basic residues" evidence="7">
    <location>
        <begin position="14"/>
        <end position="23"/>
    </location>
</feature>
<keyword evidence="2" id="KW-0862">Zinc</keyword>
<dbReference type="EMBL" id="JAPQKN010000001">
    <property type="protein sequence ID" value="KAJ5174222.1"/>
    <property type="molecule type" value="Genomic_DNA"/>
</dbReference>
<feature type="region of interest" description="Disordered" evidence="7">
    <location>
        <begin position="1"/>
        <end position="24"/>
    </location>
</feature>
<keyword evidence="3" id="KW-0805">Transcription regulation</keyword>
<dbReference type="RefSeq" id="XP_056545830.1">
    <property type="nucleotide sequence ID" value="XM_056682224.1"/>
</dbReference>
<dbReference type="GO" id="GO:0000981">
    <property type="term" value="F:DNA-binding transcription factor activity, RNA polymerase II-specific"/>
    <property type="evidence" value="ECO:0007669"/>
    <property type="project" value="InterPro"/>
</dbReference>
<evidence type="ECO:0000259" key="8">
    <source>
        <dbReference type="PROSITE" id="PS50048"/>
    </source>
</evidence>
<evidence type="ECO:0000256" key="4">
    <source>
        <dbReference type="ARBA" id="ARBA00023125"/>
    </source>
</evidence>
<keyword evidence="10" id="KW-1185">Reference proteome</keyword>